<organism evidence="1 2">
    <name type="scientific">Flavimobilis soli</name>
    <dbReference type="NCBI Taxonomy" id="442709"/>
    <lineage>
        <taxon>Bacteria</taxon>
        <taxon>Bacillati</taxon>
        <taxon>Actinomycetota</taxon>
        <taxon>Actinomycetes</taxon>
        <taxon>Micrococcales</taxon>
        <taxon>Jonesiaceae</taxon>
        <taxon>Flavimobilis</taxon>
    </lineage>
</organism>
<dbReference type="EMBL" id="PDJH01000001">
    <property type="protein sequence ID" value="PFG36420.1"/>
    <property type="molecule type" value="Genomic_DNA"/>
</dbReference>
<reference evidence="1 2" key="1">
    <citation type="submission" date="2017-10" db="EMBL/GenBank/DDBJ databases">
        <title>Sequencing the genomes of 1000 actinobacteria strains.</title>
        <authorList>
            <person name="Klenk H.-P."/>
        </authorList>
    </citation>
    <scope>NUCLEOTIDE SEQUENCE [LARGE SCALE GENOMIC DNA]</scope>
    <source>
        <strain evidence="1 2">DSM 21574</strain>
    </source>
</reference>
<dbReference type="AlphaFoldDB" id="A0A2A9EDY7"/>
<dbReference type="RefSeq" id="WP_245854648.1">
    <property type="nucleotide sequence ID" value="NZ_PDJH01000001.1"/>
</dbReference>
<evidence type="ECO:0000313" key="1">
    <source>
        <dbReference type="EMBL" id="PFG36420.1"/>
    </source>
</evidence>
<proteinExistence type="predicted"/>
<gene>
    <name evidence="1" type="ORF">ATL41_1142</name>
</gene>
<comment type="caution">
    <text evidence="1">The sequence shown here is derived from an EMBL/GenBank/DDBJ whole genome shotgun (WGS) entry which is preliminary data.</text>
</comment>
<keyword evidence="2" id="KW-1185">Reference proteome</keyword>
<name>A0A2A9EDY7_9MICO</name>
<dbReference type="Proteomes" id="UP000221394">
    <property type="component" value="Unassembled WGS sequence"/>
</dbReference>
<protein>
    <submittedName>
        <fullName evidence="1">Uncharacterized protein</fullName>
    </submittedName>
</protein>
<accession>A0A2A9EDY7</accession>
<evidence type="ECO:0000313" key="2">
    <source>
        <dbReference type="Proteomes" id="UP000221394"/>
    </source>
</evidence>
<sequence length="130" mass="13283">MANSSPIWKDLPGLTACSLCAGETLGESDTEAGGQLQRLQRLAESGVARLTTVECLDLCECGDAVVARPTRASRGAGARPVWFERLAGDEATAELADWLRSGGPGATELPGGLASNVIQRSDAVSGGPSA</sequence>